<dbReference type="OrthoDB" id="10261055at2759"/>
<dbReference type="Proteomes" id="UP000494165">
    <property type="component" value="Unassembled WGS sequence"/>
</dbReference>
<reference evidence="19 20" key="1">
    <citation type="submission" date="2020-04" db="EMBL/GenBank/DDBJ databases">
        <authorList>
            <person name="Alioto T."/>
            <person name="Alioto T."/>
            <person name="Gomez Garrido J."/>
        </authorList>
    </citation>
    <scope>NUCLEOTIDE SEQUENCE [LARGE SCALE GENOMIC DNA]</scope>
</reference>
<comment type="cofactor">
    <cofactor evidence="17">
        <name>Zn(2+)</name>
        <dbReference type="ChEBI" id="CHEBI:29105"/>
    </cofactor>
    <text evidence="17">Binds 1 zinc ion per subunit.</text>
</comment>
<evidence type="ECO:0000256" key="1">
    <source>
        <dbReference type="ARBA" id="ARBA00004323"/>
    </source>
</evidence>
<dbReference type="FunFam" id="1.20.1270.50:FF:000001">
    <property type="entry name" value="Alpha-mannosidase"/>
    <property type="match status" value="1"/>
</dbReference>
<keyword evidence="8 17" id="KW-0862">Zinc</keyword>
<dbReference type="InterPro" id="IPR037094">
    <property type="entry name" value="Glyco_hydro_38_cen_sf"/>
</dbReference>
<dbReference type="SUPFAM" id="SSF88713">
    <property type="entry name" value="Glycoside hydrolase/deacetylase"/>
    <property type="match status" value="1"/>
</dbReference>
<sequence length="935" mass="105474">MTGGWVMTDEATVHLYAMVDQLIEGHQWVKNNLNIAPTTGWSIDPFGHGATVPYLLKASGLNGTIIQRIHYAWKQWLAQRQMGDFIWRQNWAGDEDAMKASDMLTHNQPFDIYSIKHSCGPHPQVCLNFDFRKVPGEYTDYSVKAVPIDDKNVREKADLLLEQYGRTGSLFPHNVVLMPLGDDFRYDHDIEWDQQYINYQKLFDYINSNPTRYQNTQIGFGTPSQYFKAIQERMDQMDMQPHTLKGDFFVYSDIFSEGRPAYWSGYFTTRPYWKQLDRDLEASLRSAEILYTVALGRARMHGANRTVQLLERDFERLVRARRSLGLFQHHDAITGTSKAFVMHDYALKLFEGIQDTMTIQSRSAHALLLPPAGLDSPEKPTAKLGQILLSDTDRETYEQQPRKVPILVPHNEPRRVVIFNSLGQQRQEIVRVRLFSPDVRVLDTNGATIPCQVNPVWNASSMLQDRFEILWVADLQPLALSTYVLERIAVNTNLPTRAVVYCSDCTKKDKEGIPEASPEGPFEIRKMQAGDIQLENHKLKLLFDGRTGFLRAITKKGTGRTTQCAIQFAAYPSAQFHSGAYLFMPDPNSREPEKEVLQDDSQEIVIMSGPISSEVVVRYGKLLTIVVRVFHATGPLSEGISIDTLVDFDSPPKNRETELFMRLVTDISNGQGPDGSVPEFYTDLNGFQMQKRVKVERIGIEGNYFPVTSMTYIQDGGRRLSLLMGHSMGAASWQPGWLEVMLERRTLYDDSRGMGEGVVDNKRTTTRLWLLLEELGAASGSEAEGYSRPSLFAHHMSNALLYPSTLFVVEGGEQAGELRRRVALLSRPLPCDTHLLNLRTLADPVYAQFPAASALLLLQRQGHSCRVASHVPQCGLSADGHGRLHPGTAFAELQLRSVRETSLTGLHPGRRLPALDHLAVRPMQITAANVTFSTL</sequence>
<dbReference type="GO" id="GO:0046872">
    <property type="term" value="F:metal ion binding"/>
    <property type="evidence" value="ECO:0007669"/>
    <property type="project" value="UniProtKB-KW"/>
</dbReference>
<evidence type="ECO:0000256" key="13">
    <source>
        <dbReference type="ARBA" id="ARBA00023157"/>
    </source>
</evidence>
<keyword evidence="6 17" id="KW-0479">Metal-binding</keyword>
<name>A0A8S1E1V3_9INSE</name>
<keyword evidence="20" id="KW-1185">Reference proteome</keyword>
<dbReference type="Gene3D" id="2.60.40.1180">
    <property type="entry name" value="Golgi alpha-mannosidase II"/>
    <property type="match status" value="1"/>
</dbReference>
<comment type="caution">
    <text evidence="19">The sequence shown here is derived from an EMBL/GenBank/DDBJ whole genome shotgun (WGS) entry which is preliminary data.</text>
</comment>
<dbReference type="GO" id="GO:0006013">
    <property type="term" value="P:mannose metabolic process"/>
    <property type="evidence" value="ECO:0007669"/>
    <property type="project" value="InterPro"/>
</dbReference>
<accession>A0A8S1E1V3</accession>
<dbReference type="InterPro" id="IPR011682">
    <property type="entry name" value="Glyco_hydro_38_C"/>
</dbReference>
<dbReference type="FunFam" id="2.60.40.1180:FF:000019">
    <property type="entry name" value="Alpha-mannosidase 2"/>
    <property type="match status" value="1"/>
</dbReference>
<dbReference type="EC" id="3.2.1.-" evidence="17"/>
<feature type="domain" description="Glycoside hydrolase family 38 central" evidence="18">
    <location>
        <begin position="261"/>
        <end position="349"/>
    </location>
</feature>
<dbReference type="InterPro" id="IPR013780">
    <property type="entry name" value="Glyco_hydro_b"/>
</dbReference>
<keyword evidence="5" id="KW-0812">Transmembrane</keyword>
<dbReference type="InterPro" id="IPR011013">
    <property type="entry name" value="Gal_mutarotase_sf_dom"/>
</dbReference>
<evidence type="ECO:0000256" key="10">
    <source>
        <dbReference type="ARBA" id="ARBA00022989"/>
    </source>
</evidence>
<evidence type="ECO:0000256" key="9">
    <source>
        <dbReference type="ARBA" id="ARBA00022968"/>
    </source>
</evidence>
<organism evidence="19 20">
    <name type="scientific">Cloeon dipterum</name>
    <dbReference type="NCBI Taxonomy" id="197152"/>
    <lineage>
        <taxon>Eukaryota</taxon>
        <taxon>Metazoa</taxon>
        <taxon>Ecdysozoa</taxon>
        <taxon>Arthropoda</taxon>
        <taxon>Hexapoda</taxon>
        <taxon>Insecta</taxon>
        <taxon>Pterygota</taxon>
        <taxon>Palaeoptera</taxon>
        <taxon>Ephemeroptera</taxon>
        <taxon>Pisciforma</taxon>
        <taxon>Baetidae</taxon>
        <taxon>Cloeon</taxon>
    </lineage>
</organism>
<evidence type="ECO:0000256" key="12">
    <source>
        <dbReference type="ARBA" id="ARBA00023136"/>
    </source>
</evidence>
<comment type="subcellular location">
    <subcellularLocation>
        <location evidence="1">Golgi apparatus membrane</location>
        <topology evidence="1">Single-pass type II membrane protein</topology>
    </subcellularLocation>
</comment>
<evidence type="ECO:0000313" key="20">
    <source>
        <dbReference type="Proteomes" id="UP000494165"/>
    </source>
</evidence>
<evidence type="ECO:0000256" key="5">
    <source>
        <dbReference type="ARBA" id="ARBA00022692"/>
    </source>
</evidence>
<dbReference type="PANTHER" id="PTHR11607">
    <property type="entry name" value="ALPHA-MANNOSIDASE"/>
    <property type="match status" value="1"/>
</dbReference>
<keyword evidence="12" id="KW-0472">Membrane</keyword>
<dbReference type="AlphaFoldDB" id="A0A8S1E1V3"/>
<keyword evidence="7 17" id="KW-0378">Hydrolase</keyword>
<comment type="pathway">
    <text evidence="2">Protein modification; protein glycosylation.</text>
</comment>
<dbReference type="SUPFAM" id="SSF88688">
    <property type="entry name" value="Families 57/38 glycoside transferase middle domain"/>
    <property type="match status" value="1"/>
</dbReference>
<dbReference type="InterPro" id="IPR011330">
    <property type="entry name" value="Glyco_hydro/deAcase_b/a-brl"/>
</dbReference>
<evidence type="ECO:0000256" key="6">
    <source>
        <dbReference type="ARBA" id="ARBA00022723"/>
    </source>
</evidence>
<evidence type="ECO:0000313" key="19">
    <source>
        <dbReference type="EMBL" id="CAB3384156.1"/>
    </source>
</evidence>
<evidence type="ECO:0000256" key="3">
    <source>
        <dbReference type="ARBA" id="ARBA00009792"/>
    </source>
</evidence>
<evidence type="ECO:0000256" key="17">
    <source>
        <dbReference type="RuleBase" id="RU361199"/>
    </source>
</evidence>
<dbReference type="Pfam" id="PF09261">
    <property type="entry name" value="Alpha-mann_mid"/>
    <property type="match status" value="1"/>
</dbReference>
<dbReference type="GO" id="GO:0006491">
    <property type="term" value="P:N-glycan processing"/>
    <property type="evidence" value="ECO:0007669"/>
    <property type="project" value="TreeGrafter"/>
</dbReference>
<evidence type="ECO:0000256" key="11">
    <source>
        <dbReference type="ARBA" id="ARBA00023034"/>
    </source>
</evidence>
<comment type="similarity">
    <text evidence="3 17">Belongs to the glycosyl hydrolase 38 family.</text>
</comment>
<protein>
    <recommendedName>
        <fullName evidence="17">Alpha-mannosidase</fullName>
        <ecNumber evidence="17">3.2.1.-</ecNumber>
    </recommendedName>
</protein>
<dbReference type="SUPFAM" id="SSF74650">
    <property type="entry name" value="Galactose mutarotase-like"/>
    <property type="match status" value="1"/>
</dbReference>
<dbReference type="InterPro" id="IPR027291">
    <property type="entry name" value="Glyco_hydro_38_N_sf"/>
</dbReference>
<dbReference type="InterPro" id="IPR028995">
    <property type="entry name" value="Glyco_hydro_57/38_cen_sf"/>
</dbReference>
<dbReference type="GO" id="GO:0004572">
    <property type="term" value="F:mannosyl-oligosaccharide 1,3-1,6-alpha-mannosidase activity"/>
    <property type="evidence" value="ECO:0007669"/>
    <property type="project" value="UniProtKB-EC"/>
</dbReference>
<keyword evidence="13" id="KW-1015">Disulfide bond</keyword>
<evidence type="ECO:0000256" key="7">
    <source>
        <dbReference type="ARBA" id="ARBA00022801"/>
    </source>
</evidence>
<evidence type="ECO:0000256" key="4">
    <source>
        <dbReference type="ARBA" id="ARBA00011748"/>
    </source>
</evidence>
<dbReference type="Pfam" id="PF01074">
    <property type="entry name" value="Glyco_hydro_38N"/>
    <property type="match status" value="1"/>
</dbReference>
<comment type="subunit">
    <text evidence="4">Homodimer; disulfide-linked.</text>
</comment>
<keyword evidence="14 17" id="KW-0326">Glycosidase</keyword>
<dbReference type="Gene3D" id="2.70.98.30">
    <property type="entry name" value="Golgi alpha-mannosidase II, domain 4"/>
    <property type="match status" value="1"/>
</dbReference>
<dbReference type="GO" id="GO:0030246">
    <property type="term" value="F:carbohydrate binding"/>
    <property type="evidence" value="ECO:0007669"/>
    <property type="project" value="InterPro"/>
</dbReference>
<evidence type="ECO:0000256" key="8">
    <source>
        <dbReference type="ARBA" id="ARBA00022833"/>
    </source>
</evidence>
<dbReference type="PANTHER" id="PTHR11607:SF70">
    <property type="entry name" value="ALPHA-MANNOSIDASE"/>
    <property type="match status" value="1"/>
</dbReference>
<keyword evidence="11" id="KW-0333">Golgi apparatus</keyword>
<dbReference type="SMART" id="SM00872">
    <property type="entry name" value="Alpha-mann_mid"/>
    <property type="match status" value="1"/>
</dbReference>
<evidence type="ECO:0000256" key="15">
    <source>
        <dbReference type="ARBA" id="ARBA00059516"/>
    </source>
</evidence>
<evidence type="ECO:0000256" key="14">
    <source>
        <dbReference type="ARBA" id="ARBA00023295"/>
    </source>
</evidence>
<evidence type="ECO:0000259" key="18">
    <source>
        <dbReference type="SMART" id="SM00872"/>
    </source>
</evidence>
<dbReference type="InterPro" id="IPR015341">
    <property type="entry name" value="Glyco_hydro_38_cen"/>
</dbReference>
<dbReference type="InterPro" id="IPR050843">
    <property type="entry name" value="Glycosyl_Hydrlase_38"/>
</dbReference>
<dbReference type="GO" id="GO:0000139">
    <property type="term" value="C:Golgi membrane"/>
    <property type="evidence" value="ECO:0007669"/>
    <property type="project" value="UniProtKB-SubCell"/>
</dbReference>
<dbReference type="InterPro" id="IPR000602">
    <property type="entry name" value="Glyco_hydro_38_N"/>
</dbReference>
<comment type="catalytic activity">
    <reaction evidence="16">
        <text>N(4)-{beta-D-GlcNAc-(1-&gt;2)-alpha-D-Man-(1-&gt;3)-[alpha-D-Man-(1-&gt;3)-[alpha-D-Man-(1-&gt;6)]-alpha-D-Man-(1-&gt;6)]-beta-D-Man-(1-&gt;4)-beta-D-GlcNAc-(1-&gt;4)-beta-D-GlcNAc}-L-asparaginyl-[protein] + 2 H2O = 2 alpha-D-mannopyranose + an N(4)-{beta-D-GlcNAc-(1-&gt;2)-alpha-D-Man-(1-&gt;3)-[alpha-D-Man-(1-&gt;6)]-beta-D-Man-(1-&gt;4)-beta-D-GlcNAc-(1-&gt;4)-beta-D-GlcNAc}-L-asparaginyl-[protein]</text>
        <dbReference type="Rhea" id="RHEA:56052"/>
        <dbReference type="Rhea" id="RHEA-COMP:14368"/>
        <dbReference type="Rhea" id="RHEA-COMP:14369"/>
        <dbReference type="ChEBI" id="CHEBI:15377"/>
        <dbReference type="ChEBI" id="CHEBI:28729"/>
        <dbReference type="ChEBI" id="CHEBI:60615"/>
        <dbReference type="ChEBI" id="CHEBI:60625"/>
        <dbReference type="EC" id="3.2.1.114"/>
    </reaction>
</comment>
<evidence type="ECO:0000256" key="2">
    <source>
        <dbReference type="ARBA" id="ARBA00004922"/>
    </source>
</evidence>
<dbReference type="Gene3D" id="3.20.110.10">
    <property type="entry name" value="Glycoside hydrolase 38, N terminal domain"/>
    <property type="match status" value="1"/>
</dbReference>
<dbReference type="Gene3D" id="1.20.1270.50">
    <property type="entry name" value="Glycoside hydrolase family 38, central domain"/>
    <property type="match status" value="1"/>
</dbReference>
<dbReference type="EMBL" id="CADEPI010000339">
    <property type="protein sequence ID" value="CAB3384156.1"/>
    <property type="molecule type" value="Genomic_DNA"/>
</dbReference>
<gene>
    <name evidence="19" type="ORF">CLODIP_2_CD11171</name>
</gene>
<dbReference type="Pfam" id="PF07748">
    <property type="entry name" value="Glyco_hydro_38C"/>
    <property type="match status" value="1"/>
</dbReference>
<keyword evidence="10" id="KW-1133">Transmembrane helix</keyword>
<comment type="function">
    <text evidence="15">Catalyzes the first committed step in the biosynthesis of complex N-glycans. It controls conversion of high mannose to complex N-glycans; the final hydrolytic step in the N-glycan maturation pathway.</text>
</comment>
<proteinExistence type="inferred from homology"/>
<evidence type="ECO:0000256" key="16">
    <source>
        <dbReference type="ARBA" id="ARBA00093232"/>
    </source>
</evidence>
<keyword evidence="9" id="KW-0735">Signal-anchor</keyword>